<keyword evidence="9" id="KW-0966">Cell projection</keyword>
<dbReference type="Proteomes" id="UP000786811">
    <property type="component" value="Unassembled WGS sequence"/>
</dbReference>
<gene>
    <name evidence="13" type="ORF">HICCMSTLAB_LOCUS9103</name>
</gene>
<dbReference type="PROSITE" id="PS50096">
    <property type="entry name" value="IQ"/>
    <property type="match status" value="1"/>
</dbReference>
<dbReference type="InterPro" id="IPR000048">
    <property type="entry name" value="IQ_motif_EF-hand-BS"/>
</dbReference>
<evidence type="ECO:0000313" key="14">
    <source>
        <dbReference type="Proteomes" id="UP000786811"/>
    </source>
</evidence>
<comment type="similarity">
    <text evidence="3">Belongs to the DRC10 family.</text>
</comment>
<evidence type="ECO:0000256" key="3">
    <source>
        <dbReference type="ARBA" id="ARBA00009071"/>
    </source>
</evidence>
<name>A0A8J2MMV0_COTCN</name>
<proteinExistence type="inferred from homology"/>
<evidence type="ECO:0000256" key="7">
    <source>
        <dbReference type="ARBA" id="ARBA00023069"/>
    </source>
</evidence>
<dbReference type="PANTHER" id="PTHR31598:SF1">
    <property type="entry name" value="DYNEIN REGULATORY COMPLEX PROTEIN 10"/>
    <property type="match status" value="1"/>
</dbReference>
<keyword evidence="8" id="KW-0206">Cytoskeleton</keyword>
<evidence type="ECO:0000256" key="10">
    <source>
        <dbReference type="ARBA" id="ARBA00032180"/>
    </source>
</evidence>
<keyword evidence="14" id="KW-1185">Reference proteome</keyword>
<keyword evidence="6" id="KW-0282">Flagellum</keyword>
<reference evidence="13" key="1">
    <citation type="submission" date="2021-04" db="EMBL/GenBank/DDBJ databases">
        <authorList>
            <person name="Chebbi M.A.C M."/>
        </authorList>
    </citation>
    <scope>NUCLEOTIDE SEQUENCE</scope>
</reference>
<evidence type="ECO:0000256" key="4">
    <source>
        <dbReference type="ARBA" id="ARBA00021752"/>
    </source>
</evidence>
<evidence type="ECO:0000256" key="2">
    <source>
        <dbReference type="ARBA" id="ARBA00004611"/>
    </source>
</evidence>
<evidence type="ECO:0000256" key="9">
    <source>
        <dbReference type="ARBA" id="ARBA00023273"/>
    </source>
</evidence>
<evidence type="ECO:0000256" key="12">
    <source>
        <dbReference type="SAM" id="Coils"/>
    </source>
</evidence>
<comment type="function">
    <text evidence="1">Component of the nexin-dynein regulatory complex (N-DRC), a key regulator of ciliary/flagellar motility which maintains the alignment and integrity of the distal axoneme and regulates microtubule sliding in motile axonemes.</text>
</comment>
<comment type="subcellular location">
    <subcellularLocation>
        <location evidence="2">Cytoplasm</location>
        <location evidence="2">Cytoskeleton</location>
        <location evidence="2">Flagellum axoneme</location>
    </subcellularLocation>
</comment>
<dbReference type="Pfam" id="PF00612">
    <property type="entry name" value="IQ"/>
    <property type="match status" value="1"/>
</dbReference>
<evidence type="ECO:0000256" key="6">
    <source>
        <dbReference type="ARBA" id="ARBA00022846"/>
    </source>
</evidence>
<keyword evidence="5" id="KW-0963">Cytoplasm</keyword>
<comment type="caution">
    <text evidence="13">The sequence shown here is derived from an EMBL/GenBank/DDBJ whole genome shotgun (WGS) entry which is preliminary data.</text>
</comment>
<evidence type="ECO:0000313" key="13">
    <source>
        <dbReference type="EMBL" id="CAG5099527.1"/>
    </source>
</evidence>
<dbReference type="AlphaFoldDB" id="A0A8J2MMV0"/>
<evidence type="ECO:0000256" key="5">
    <source>
        <dbReference type="ARBA" id="ARBA00022490"/>
    </source>
</evidence>
<organism evidence="13 14">
    <name type="scientific">Cotesia congregata</name>
    <name type="common">Parasitoid wasp</name>
    <name type="synonym">Apanteles congregatus</name>
    <dbReference type="NCBI Taxonomy" id="51543"/>
    <lineage>
        <taxon>Eukaryota</taxon>
        <taxon>Metazoa</taxon>
        <taxon>Ecdysozoa</taxon>
        <taxon>Arthropoda</taxon>
        <taxon>Hexapoda</taxon>
        <taxon>Insecta</taxon>
        <taxon>Pterygota</taxon>
        <taxon>Neoptera</taxon>
        <taxon>Endopterygota</taxon>
        <taxon>Hymenoptera</taxon>
        <taxon>Apocrita</taxon>
        <taxon>Ichneumonoidea</taxon>
        <taxon>Braconidae</taxon>
        <taxon>Microgastrinae</taxon>
        <taxon>Cotesia</taxon>
    </lineage>
</organism>
<evidence type="ECO:0000256" key="8">
    <source>
        <dbReference type="ARBA" id="ARBA00023212"/>
    </source>
</evidence>
<dbReference type="EMBL" id="CAJNRD030001122">
    <property type="protein sequence ID" value="CAG5099527.1"/>
    <property type="molecule type" value="Genomic_DNA"/>
</dbReference>
<dbReference type="PANTHER" id="PTHR31598">
    <property type="entry name" value="IQ DOMAIN-CONTAINING PROTEIN D"/>
    <property type="match status" value="1"/>
</dbReference>
<feature type="coiled-coil region" evidence="12">
    <location>
        <begin position="212"/>
        <end position="253"/>
    </location>
</feature>
<accession>A0A8J2MMV0</accession>
<comment type="subunit">
    <text evidence="11">Component of the nexin-dynein regulatory complex (N-DRC). Interacts with CFAP52.</text>
</comment>
<dbReference type="SMART" id="SM00015">
    <property type="entry name" value="IQ"/>
    <property type="match status" value="2"/>
</dbReference>
<sequence>MEREIAIARVNAILTELITQVKKISDASKRQQVSSDNEEQCSGSENLIKMLDVLGRIIEMRMRTSPREERERASTLASALVNGEKARVEAENLESTIETEKLLHQHFTNDVKEQIAEEKILLEGIKARQKREIDERKKKTAAIIEEILEKKSVEEKKLLREINFKSTEYEAIYAINQNNEENLYNMRRKAEQDYLEILSKYDKDVGMLYRTMESLIEESNILEIKLKILEDKVSIQKREYEELKNEREMAIAEAFAETLNNFKRNRAARIIQRGWRGYLERQLLKKKKKSKKKK</sequence>
<dbReference type="OrthoDB" id="536093at2759"/>
<dbReference type="Gene3D" id="1.20.5.190">
    <property type="match status" value="1"/>
</dbReference>
<keyword evidence="12" id="KW-0175">Coiled coil</keyword>
<dbReference type="InterPro" id="IPR042815">
    <property type="entry name" value="DRC10"/>
</dbReference>
<protein>
    <recommendedName>
        <fullName evidence="4">Dynein regulatory complex protein 10</fullName>
    </recommendedName>
    <alternativeName>
        <fullName evidence="10">IQ domain-containing protein D</fullName>
    </alternativeName>
</protein>
<evidence type="ECO:0000256" key="1">
    <source>
        <dbReference type="ARBA" id="ARBA00003029"/>
    </source>
</evidence>
<keyword evidence="7" id="KW-0969">Cilium</keyword>
<evidence type="ECO:0000256" key="11">
    <source>
        <dbReference type="ARBA" id="ARBA00046836"/>
    </source>
</evidence>